<reference evidence="3 4" key="1">
    <citation type="submission" date="2018-04" db="EMBL/GenBank/DDBJ databases">
        <title>Genome sequencing of Flavobacterium sp. HYN0059.</title>
        <authorList>
            <person name="Yi H."/>
            <person name="Baek C."/>
        </authorList>
    </citation>
    <scope>NUCLEOTIDE SEQUENCE [LARGE SCALE GENOMIC DNA]</scope>
    <source>
        <strain evidence="3 4">HYN0059</strain>
    </source>
</reference>
<name>A0A2S1QZ54_9FLAO</name>
<dbReference type="InterPro" id="IPR011059">
    <property type="entry name" value="Metal-dep_hydrolase_composite"/>
</dbReference>
<accession>A0A2S1QZ54</accession>
<dbReference type="PANTHER" id="PTHR22642">
    <property type="entry name" value="IMIDAZOLONEPROPIONASE"/>
    <property type="match status" value="1"/>
</dbReference>
<dbReference type="Pfam" id="PF07969">
    <property type="entry name" value="Amidohydro_3"/>
    <property type="match status" value="1"/>
</dbReference>
<dbReference type="InterPro" id="IPR033932">
    <property type="entry name" value="YtcJ-like"/>
</dbReference>
<dbReference type="AlphaFoldDB" id="A0A2S1QZ54"/>
<sequence length="602" mass="66936">MKIFTKLLFLFLLFPALQAAAQAKASLIVHNAKIHSLDSNNTVVQAMAVADGKIIKTGSNAEILKYKNKNTTVIDAKGGTVIPGLFDSHMHIIRGGRFYNTELRWDGVRSLKRALAMLKEQAQRTPQGQWVRVVGGWNAYQFEEKRLPTLQEINEATGNVPTFILHLYGHAYLNKAGIAALKLDANTPNPNGGLIDKDIYGNPTGMLVAEPNAFILYATLSKLPELTTEEKINSTKLFMSEMNRLGVTAVMDAGGGFQNYPDDYGITKKLCEENALTVRMPYYLFAQKAGSELADYNKWISSVEIGEGCDMPSDGTKKFGKMPKVEYHVQGGGENLVMSAADFENFDKPRPELSPAMEGQIKSVLSLLIKNRWPFRIHATYNESITRFLNVIEEINKETPLDGLLWFFDHAETVSVENLQRIKALNGGIAIQHRMAYQGESFIKRYGKAAAANTVPIKKIMDMGIKVGMGTDGTRVASYNPWVGLYWLTSGKTLGGLKYMSEENILDRTTALKLFTQGSAQLINLDGDRGMLKENYLADFTLLSSDYFSVSEEQLLTMESKLTVVNGKVVYADDEYRSFAAPQPKALPEWSPVNYFGGYQKN</sequence>
<protein>
    <submittedName>
        <fullName evidence="3">Amidohydrolase</fullName>
    </submittedName>
</protein>
<dbReference type="SUPFAM" id="SSF51556">
    <property type="entry name" value="Metallo-dependent hydrolases"/>
    <property type="match status" value="1"/>
</dbReference>
<evidence type="ECO:0000259" key="2">
    <source>
        <dbReference type="Pfam" id="PF07969"/>
    </source>
</evidence>
<dbReference type="InterPro" id="IPR013108">
    <property type="entry name" value="Amidohydro_3"/>
</dbReference>
<keyword evidence="1" id="KW-0732">Signal</keyword>
<keyword evidence="3" id="KW-0378">Hydrolase</keyword>
<dbReference type="EMBL" id="CP029186">
    <property type="protein sequence ID" value="AWH85678.1"/>
    <property type="molecule type" value="Genomic_DNA"/>
</dbReference>
<dbReference type="Gene3D" id="2.30.40.10">
    <property type="entry name" value="Urease, subunit C, domain 1"/>
    <property type="match status" value="1"/>
</dbReference>
<feature type="chain" id="PRO_5015777187" evidence="1">
    <location>
        <begin position="22"/>
        <end position="602"/>
    </location>
</feature>
<dbReference type="InterPro" id="IPR032466">
    <property type="entry name" value="Metal_Hydrolase"/>
</dbReference>
<gene>
    <name evidence="3" type="ORF">HYN59_11420</name>
</gene>
<evidence type="ECO:0000313" key="3">
    <source>
        <dbReference type="EMBL" id="AWH85678.1"/>
    </source>
</evidence>
<feature type="signal peptide" evidence="1">
    <location>
        <begin position="1"/>
        <end position="21"/>
    </location>
</feature>
<feature type="domain" description="Amidohydrolase 3" evidence="2">
    <location>
        <begin position="73"/>
        <end position="571"/>
    </location>
</feature>
<dbReference type="KEGG" id="falb:HYN59_11420"/>
<dbReference type="PANTHER" id="PTHR22642:SF21">
    <property type="entry name" value="PERIPLASMIC PROTEIN"/>
    <property type="match status" value="1"/>
</dbReference>
<organism evidence="3 4">
    <name type="scientific">Flavobacterium album</name>
    <dbReference type="NCBI Taxonomy" id="2175091"/>
    <lineage>
        <taxon>Bacteria</taxon>
        <taxon>Pseudomonadati</taxon>
        <taxon>Bacteroidota</taxon>
        <taxon>Flavobacteriia</taxon>
        <taxon>Flavobacteriales</taxon>
        <taxon>Flavobacteriaceae</taxon>
        <taxon>Flavobacterium</taxon>
    </lineage>
</organism>
<evidence type="ECO:0000256" key="1">
    <source>
        <dbReference type="SAM" id="SignalP"/>
    </source>
</evidence>
<dbReference type="CDD" id="cd01300">
    <property type="entry name" value="YtcJ_like"/>
    <property type="match status" value="1"/>
</dbReference>
<proteinExistence type="predicted"/>
<dbReference type="SUPFAM" id="SSF51338">
    <property type="entry name" value="Composite domain of metallo-dependent hydrolases"/>
    <property type="match status" value="1"/>
</dbReference>
<dbReference type="OrthoDB" id="9767366at2"/>
<dbReference type="RefSeq" id="WP_108778380.1">
    <property type="nucleotide sequence ID" value="NZ_CP029186.1"/>
</dbReference>
<evidence type="ECO:0000313" key="4">
    <source>
        <dbReference type="Proteomes" id="UP000244929"/>
    </source>
</evidence>
<dbReference type="GO" id="GO:0016810">
    <property type="term" value="F:hydrolase activity, acting on carbon-nitrogen (but not peptide) bonds"/>
    <property type="evidence" value="ECO:0007669"/>
    <property type="project" value="InterPro"/>
</dbReference>
<dbReference type="Gene3D" id="3.10.310.70">
    <property type="match status" value="1"/>
</dbReference>
<keyword evidence="4" id="KW-1185">Reference proteome</keyword>
<dbReference type="Gene3D" id="3.20.20.140">
    <property type="entry name" value="Metal-dependent hydrolases"/>
    <property type="match status" value="1"/>
</dbReference>
<dbReference type="Proteomes" id="UP000244929">
    <property type="component" value="Chromosome"/>
</dbReference>